<evidence type="ECO:0000313" key="2">
    <source>
        <dbReference type="Proteomes" id="UP000594638"/>
    </source>
</evidence>
<sequence length="128" mass="14340">MSGMRHGHGIFRQFLEYSVQVMSETCQGHDRQCPGRVRAAVEMQADFQAFVVSGSRCASHVRDTSGHDRAVLDFQAVFGTPRAGQIWDAVGKHPDFQAFLRSFWTRCTGHGLDTARMQPDFQAFLGSF</sequence>
<name>A0A8S0PT00_OLEEU</name>
<accession>A0A8S0PT00</accession>
<proteinExistence type="predicted"/>
<comment type="caution">
    <text evidence="1">The sequence shown here is derived from an EMBL/GenBank/DDBJ whole genome shotgun (WGS) entry which is preliminary data.</text>
</comment>
<dbReference type="AlphaFoldDB" id="A0A8S0PT00"/>
<gene>
    <name evidence="1" type="ORF">OLEA9_A087682</name>
</gene>
<evidence type="ECO:0000313" key="1">
    <source>
        <dbReference type="EMBL" id="CAA2955401.1"/>
    </source>
</evidence>
<organism evidence="1 2">
    <name type="scientific">Olea europaea subsp. europaea</name>
    <dbReference type="NCBI Taxonomy" id="158383"/>
    <lineage>
        <taxon>Eukaryota</taxon>
        <taxon>Viridiplantae</taxon>
        <taxon>Streptophyta</taxon>
        <taxon>Embryophyta</taxon>
        <taxon>Tracheophyta</taxon>
        <taxon>Spermatophyta</taxon>
        <taxon>Magnoliopsida</taxon>
        <taxon>eudicotyledons</taxon>
        <taxon>Gunneridae</taxon>
        <taxon>Pentapetalae</taxon>
        <taxon>asterids</taxon>
        <taxon>lamiids</taxon>
        <taxon>Lamiales</taxon>
        <taxon>Oleaceae</taxon>
        <taxon>Oleeae</taxon>
        <taxon>Olea</taxon>
    </lineage>
</organism>
<dbReference type="Gramene" id="OE9A087682T1">
    <property type="protein sequence ID" value="OE9A087682C1"/>
    <property type="gene ID" value="OE9A087682"/>
</dbReference>
<dbReference type="EMBL" id="CACTIH010000149">
    <property type="protein sequence ID" value="CAA2955401.1"/>
    <property type="molecule type" value="Genomic_DNA"/>
</dbReference>
<protein>
    <submittedName>
        <fullName evidence="1">Uncharacterized protein</fullName>
    </submittedName>
</protein>
<keyword evidence="2" id="KW-1185">Reference proteome</keyword>
<dbReference type="Proteomes" id="UP000594638">
    <property type="component" value="Unassembled WGS sequence"/>
</dbReference>
<reference evidence="1 2" key="1">
    <citation type="submission" date="2019-12" db="EMBL/GenBank/DDBJ databases">
        <authorList>
            <person name="Alioto T."/>
            <person name="Alioto T."/>
            <person name="Gomez Garrido J."/>
        </authorList>
    </citation>
    <scope>NUCLEOTIDE SEQUENCE [LARGE SCALE GENOMIC DNA]</scope>
</reference>